<keyword evidence="2" id="KW-0812">Transmembrane</keyword>
<gene>
    <name evidence="3" type="ORF">ABZ508_17080</name>
</gene>
<keyword evidence="2" id="KW-0472">Membrane</keyword>
<feature type="transmembrane region" description="Helical" evidence="2">
    <location>
        <begin position="12"/>
        <end position="36"/>
    </location>
</feature>
<evidence type="ECO:0000313" key="4">
    <source>
        <dbReference type="Proteomes" id="UP001550378"/>
    </source>
</evidence>
<evidence type="ECO:0008006" key="5">
    <source>
        <dbReference type="Google" id="ProtNLM"/>
    </source>
</evidence>
<keyword evidence="2" id="KW-1133">Transmembrane helix</keyword>
<dbReference type="Proteomes" id="UP001550378">
    <property type="component" value="Unassembled WGS sequence"/>
</dbReference>
<keyword evidence="4" id="KW-1185">Reference proteome</keyword>
<evidence type="ECO:0000313" key="3">
    <source>
        <dbReference type="EMBL" id="MEU0709071.1"/>
    </source>
</evidence>
<evidence type="ECO:0000256" key="2">
    <source>
        <dbReference type="SAM" id="Phobius"/>
    </source>
</evidence>
<sequence length="249" mass="25722">MSSENSTAGRNWATTMMVLALLGLVVAAFGLIPPYWSTFFAPGGRADGPGTRQDAAPPVPSWTAAPRPDGEAAAPAPTGNDAPTAPEARQDPPASDGPEGGRADAPAEGGRADGPAEGGRAQDEPDAPDDTGARAPEHSGPLNVSIDMGSRGRIGPGTYRRGATPGANTEVYDRTGRIDTGCYVRWELTRAGTVVRTHTSERCRPPSITLFNFGDSLDEVGSYRLTADVTTDWGQQGTASVGFTVVAGD</sequence>
<accession>A0ABV2W7B8</accession>
<name>A0ABV2W7B8_9ACTN</name>
<evidence type="ECO:0000256" key="1">
    <source>
        <dbReference type="SAM" id="MobiDB-lite"/>
    </source>
</evidence>
<dbReference type="EMBL" id="JBEXZR010000014">
    <property type="protein sequence ID" value="MEU0709071.1"/>
    <property type="molecule type" value="Genomic_DNA"/>
</dbReference>
<dbReference type="RefSeq" id="WP_359653358.1">
    <property type="nucleotide sequence ID" value="NZ_JBEXZO010000012.1"/>
</dbReference>
<proteinExistence type="predicted"/>
<protein>
    <recommendedName>
        <fullName evidence="5">Secreted protein</fullName>
    </recommendedName>
</protein>
<reference evidence="3 4" key="1">
    <citation type="submission" date="2024-06" db="EMBL/GenBank/DDBJ databases">
        <title>The Natural Products Discovery Center: Release of the First 8490 Sequenced Strains for Exploring Actinobacteria Biosynthetic Diversity.</title>
        <authorList>
            <person name="Kalkreuter E."/>
            <person name="Kautsar S.A."/>
            <person name="Yang D."/>
            <person name="Bader C.D."/>
            <person name="Teijaro C.N."/>
            <person name="Fluegel L."/>
            <person name="Davis C.M."/>
            <person name="Simpson J.R."/>
            <person name="Lauterbach L."/>
            <person name="Steele A.D."/>
            <person name="Gui C."/>
            <person name="Meng S."/>
            <person name="Li G."/>
            <person name="Viehrig K."/>
            <person name="Ye F."/>
            <person name="Su P."/>
            <person name="Kiefer A.F."/>
            <person name="Nichols A."/>
            <person name="Cepeda A.J."/>
            <person name="Yan W."/>
            <person name="Fan B."/>
            <person name="Jiang Y."/>
            <person name="Adhikari A."/>
            <person name="Zheng C.-J."/>
            <person name="Schuster L."/>
            <person name="Cowan T.M."/>
            <person name="Smanski M.J."/>
            <person name="Chevrette M.G."/>
            <person name="De Carvalho L.P.S."/>
            <person name="Shen B."/>
        </authorList>
    </citation>
    <scope>NUCLEOTIDE SEQUENCE [LARGE SCALE GENOMIC DNA]</scope>
    <source>
        <strain evidence="3 4">NPDC006337</strain>
    </source>
</reference>
<feature type="region of interest" description="Disordered" evidence="1">
    <location>
        <begin position="46"/>
        <end position="167"/>
    </location>
</feature>
<organism evidence="3 4">
    <name type="scientific">Streptomyces lavendulocolor</name>
    <dbReference type="NCBI Taxonomy" id="67316"/>
    <lineage>
        <taxon>Bacteria</taxon>
        <taxon>Bacillati</taxon>
        <taxon>Actinomycetota</taxon>
        <taxon>Actinomycetes</taxon>
        <taxon>Kitasatosporales</taxon>
        <taxon>Streptomycetaceae</taxon>
        <taxon>Streptomyces</taxon>
    </lineage>
</organism>
<comment type="caution">
    <text evidence="3">The sequence shown here is derived from an EMBL/GenBank/DDBJ whole genome shotgun (WGS) entry which is preliminary data.</text>
</comment>